<gene>
    <name evidence="2" type="ORF">SsS58_03849</name>
</gene>
<keyword evidence="1" id="KW-0732">Signal</keyword>
<proteinExistence type="predicted"/>
<dbReference type="AlphaFoldDB" id="A0A100JPT9"/>
<evidence type="ECO:0000256" key="1">
    <source>
        <dbReference type="SAM" id="SignalP"/>
    </source>
</evidence>
<reference evidence="2 3" key="2">
    <citation type="journal article" date="2016" name="Genome Announc.">
        <title>Draft Genome Sequences of Streptomyces scabiei S58, Streptomyces turgidiscabies T45, and Streptomyces acidiscabies a10, the Pathogens of Potato Common Scab, Isolated in Japan.</title>
        <authorList>
            <person name="Tomihama T."/>
            <person name="Nishi Y."/>
            <person name="Sakai M."/>
            <person name="Ikenaga M."/>
            <person name="Okubo T."/>
            <person name="Ikeda S."/>
        </authorList>
    </citation>
    <scope>NUCLEOTIDE SEQUENCE [LARGE SCALE GENOMIC DNA]</scope>
    <source>
        <strain evidence="2 3">S58</strain>
    </source>
</reference>
<feature type="chain" id="PRO_5039045342" description="Secreted protein" evidence="1">
    <location>
        <begin position="26"/>
        <end position="158"/>
    </location>
</feature>
<reference evidence="3" key="1">
    <citation type="submission" date="2015-11" db="EMBL/GenBank/DDBJ databases">
        <authorList>
            <consortium name="Cross-ministerial Strategic Innovation Promotion Program (SIP) consortium"/>
            <person name="Tomihama T."/>
            <person name="Ikenaga M."/>
            <person name="Sakai M."/>
            <person name="Okubo T."/>
            <person name="Ikeda S."/>
        </authorList>
    </citation>
    <scope>NUCLEOTIDE SEQUENCE [LARGE SCALE GENOMIC DNA]</scope>
    <source>
        <strain evidence="3">S58</strain>
    </source>
</reference>
<dbReference type="Proteomes" id="UP000067448">
    <property type="component" value="Unassembled WGS sequence"/>
</dbReference>
<evidence type="ECO:0008006" key="4">
    <source>
        <dbReference type="Google" id="ProtNLM"/>
    </source>
</evidence>
<accession>A0A100JPT9</accession>
<feature type="signal peptide" evidence="1">
    <location>
        <begin position="1"/>
        <end position="25"/>
    </location>
</feature>
<sequence>MRRIRLGAGSALLAGTLAVSGLALAPTAAAVTPDVATINATCTIGGSGVATLTATQDGTSATVTVTSEGITAPIALAEDSIQSTLTLVNASGGTVAFTGTENPALAAGDGVQVGPLTGTVAPGDSLDAFGGSLQMVIFGFPVTCTAGAAQSPGPFVFD</sequence>
<evidence type="ECO:0000313" key="2">
    <source>
        <dbReference type="EMBL" id="GAQ63467.1"/>
    </source>
</evidence>
<evidence type="ECO:0000313" key="3">
    <source>
        <dbReference type="Proteomes" id="UP000067448"/>
    </source>
</evidence>
<organism evidence="2 3">
    <name type="scientific">Streptomyces scabiei</name>
    <dbReference type="NCBI Taxonomy" id="1930"/>
    <lineage>
        <taxon>Bacteria</taxon>
        <taxon>Bacillati</taxon>
        <taxon>Actinomycetota</taxon>
        <taxon>Actinomycetes</taxon>
        <taxon>Kitasatosporales</taxon>
        <taxon>Streptomycetaceae</taxon>
        <taxon>Streptomyces</taxon>
    </lineage>
</organism>
<reference evidence="3" key="3">
    <citation type="submission" date="2016-02" db="EMBL/GenBank/DDBJ databases">
        <title>Draft genome of pathogenic Streptomyces sp. in Japan.</title>
        <authorList>
            <person name="Tomihama T."/>
            <person name="Ikenaga M."/>
            <person name="Sakai M."/>
            <person name="Okubo T."/>
            <person name="Ikeda S."/>
        </authorList>
    </citation>
    <scope>NUCLEOTIDE SEQUENCE [LARGE SCALE GENOMIC DNA]</scope>
    <source>
        <strain evidence="3">S58</strain>
    </source>
</reference>
<dbReference type="RefSeq" id="WP_059081078.1">
    <property type="nucleotide sequence ID" value="NZ_BCMM01000017.1"/>
</dbReference>
<dbReference type="EMBL" id="BCMM01000017">
    <property type="protein sequence ID" value="GAQ63467.1"/>
    <property type="molecule type" value="Genomic_DNA"/>
</dbReference>
<name>A0A100JPT9_STRSC</name>
<dbReference type="OrthoDB" id="4350624at2"/>
<comment type="caution">
    <text evidence="2">The sequence shown here is derived from an EMBL/GenBank/DDBJ whole genome shotgun (WGS) entry which is preliminary data.</text>
</comment>
<protein>
    <recommendedName>
        <fullName evidence="4">Secreted protein</fullName>
    </recommendedName>
</protein>